<keyword evidence="7" id="KW-0969">Cilium</keyword>
<accession>A0AAX1QGS8</accession>
<dbReference type="Gene3D" id="1.20.1330.10">
    <property type="entry name" value="f41 fragment of flagellin, N-terminal domain"/>
    <property type="match status" value="1"/>
</dbReference>
<keyword evidence="4" id="KW-0964">Secreted</keyword>
<evidence type="ECO:0000313" key="7">
    <source>
        <dbReference type="EMBL" id="RAS82289.1"/>
    </source>
</evidence>
<evidence type="ECO:0000256" key="4">
    <source>
        <dbReference type="RuleBase" id="RU362073"/>
    </source>
</evidence>
<feature type="domain" description="Flagellin C-terminal" evidence="6">
    <location>
        <begin position="293"/>
        <end position="377"/>
    </location>
</feature>
<evidence type="ECO:0000259" key="6">
    <source>
        <dbReference type="Pfam" id="PF00700"/>
    </source>
</evidence>
<evidence type="ECO:0000256" key="1">
    <source>
        <dbReference type="ARBA" id="ARBA00005709"/>
    </source>
</evidence>
<dbReference type="AlphaFoldDB" id="A0AAX1QGS8"/>
<evidence type="ECO:0000256" key="3">
    <source>
        <dbReference type="ARBA" id="ARBA00023143"/>
    </source>
</evidence>
<dbReference type="GO" id="GO:0009288">
    <property type="term" value="C:bacterial-type flagellum"/>
    <property type="evidence" value="ECO:0007669"/>
    <property type="project" value="UniProtKB-SubCell"/>
</dbReference>
<keyword evidence="7" id="KW-0282">Flagellum</keyword>
<dbReference type="PANTHER" id="PTHR42792">
    <property type="entry name" value="FLAGELLIN"/>
    <property type="match status" value="1"/>
</dbReference>
<protein>
    <recommendedName>
        <fullName evidence="2 4">Flagellin</fullName>
    </recommendedName>
</protein>
<dbReference type="SUPFAM" id="SSF64518">
    <property type="entry name" value="Phase 1 flagellin"/>
    <property type="match status" value="1"/>
</dbReference>
<comment type="similarity">
    <text evidence="1 4">Belongs to the bacterial flagellin family.</text>
</comment>
<dbReference type="EMBL" id="LVYK01000001">
    <property type="protein sequence ID" value="RAS82289.1"/>
    <property type="molecule type" value="Genomic_DNA"/>
</dbReference>
<dbReference type="PRINTS" id="PR00207">
    <property type="entry name" value="FLAGELLIN"/>
</dbReference>
<dbReference type="Gene3D" id="6.10.10.10">
    <property type="entry name" value="Flagellar export chaperone, C-terminal domain"/>
    <property type="match status" value="1"/>
</dbReference>
<organism evidence="7 8">
    <name type="scientific">Priestia endophytica</name>
    <dbReference type="NCBI Taxonomy" id="135735"/>
    <lineage>
        <taxon>Bacteria</taxon>
        <taxon>Bacillati</taxon>
        <taxon>Bacillota</taxon>
        <taxon>Bacilli</taxon>
        <taxon>Bacillales</taxon>
        <taxon>Bacillaceae</taxon>
        <taxon>Priestia</taxon>
    </lineage>
</organism>
<evidence type="ECO:0000313" key="8">
    <source>
        <dbReference type="Proteomes" id="UP000250174"/>
    </source>
</evidence>
<evidence type="ECO:0000256" key="2">
    <source>
        <dbReference type="ARBA" id="ARBA00020110"/>
    </source>
</evidence>
<sequence length="378" mass="40144">MRINHNIAALNTYNKLGVNNNAMSKNMEKLSSGLRINRAGDDAAGLSISEKMRAQIRGLDQASKNAQDGISLLQTAEGGLNETHDILQRMNELATQAANGTLEPEDRQAISDELSQLTDEVDRIAKSANFNEKHLLDGSLSARLDATTSTTDDATGVLSVDVSAAKEGTTYTLSTSGAGKYTLTDTNGNSQSLELADYSGTAGEEVPGTLDFNELGIKIAVDGTQTAADLGNDTTIVTEAADPTKGGPISIQIGANTSDDEKLEISVGNMTAKGLGIDGIKVDTEENARAAMDTLKTAITSVSSERSKLGAYQNRLEHSINNLSTTSENLTSAESRIRDVDMAKEMMEQTKNSILAQASQAMLTQANQQPQNVLQMLR</sequence>
<reference evidence="7 8" key="1">
    <citation type="submission" date="2016-03" db="EMBL/GenBank/DDBJ databases">
        <title>Comparison of Bacillus endophyticus and B. anthracis characteristics using whole genome sequence analysis and microbiological techniques.</title>
        <authorList>
            <person name="Lekota K.E."/>
            <person name="Mafofo J."/>
            <person name="Rees J."/>
            <person name="Muchadeyi F.C."/>
            <person name="Madoroba E."/>
            <person name="Van Heerden H."/>
        </authorList>
    </citation>
    <scope>NUCLEOTIDE SEQUENCE [LARGE SCALE GENOMIC DNA]</scope>
    <source>
        <strain evidence="7 8">3631_10C</strain>
    </source>
</reference>
<evidence type="ECO:0000259" key="5">
    <source>
        <dbReference type="Pfam" id="PF00669"/>
    </source>
</evidence>
<dbReference type="Proteomes" id="UP000250174">
    <property type="component" value="Unassembled WGS sequence"/>
</dbReference>
<dbReference type="Gene3D" id="3.30.70.2120">
    <property type="match status" value="1"/>
</dbReference>
<dbReference type="InterPro" id="IPR046358">
    <property type="entry name" value="Flagellin_C"/>
</dbReference>
<comment type="subcellular location">
    <subcellularLocation>
        <location evidence="4">Secreted</location>
    </subcellularLocation>
    <subcellularLocation>
        <location evidence="4">Bacterial flagellum</location>
    </subcellularLocation>
</comment>
<dbReference type="GO" id="GO:0005198">
    <property type="term" value="F:structural molecule activity"/>
    <property type="evidence" value="ECO:0007669"/>
    <property type="project" value="UniProtKB-UniRule"/>
</dbReference>
<proteinExistence type="inferred from homology"/>
<name>A0AAX1QGS8_9BACI</name>
<dbReference type="InterPro" id="IPR001492">
    <property type="entry name" value="Flagellin"/>
</dbReference>
<comment type="function">
    <text evidence="4">Flagellin is the subunit protein which polymerizes to form the filaments of bacterial flagella.</text>
</comment>
<dbReference type="Pfam" id="PF00700">
    <property type="entry name" value="Flagellin_C"/>
    <property type="match status" value="1"/>
</dbReference>
<dbReference type="Pfam" id="PF00669">
    <property type="entry name" value="Flagellin_N"/>
    <property type="match status" value="1"/>
</dbReference>
<feature type="domain" description="Flagellin N-terminal" evidence="5">
    <location>
        <begin position="3"/>
        <end position="139"/>
    </location>
</feature>
<dbReference type="PANTHER" id="PTHR42792:SF2">
    <property type="entry name" value="FLAGELLIN"/>
    <property type="match status" value="1"/>
</dbReference>
<gene>
    <name evidence="7" type="ORF">A3864_01915</name>
</gene>
<dbReference type="GO" id="GO:0005576">
    <property type="term" value="C:extracellular region"/>
    <property type="evidence" value="ECO:0007669"/>
    <property type="project" value="UniProtKB-SubCell"/>
</dbReference>
<dbReference type="InterPro" id="IPR042187">
    <property type="entry name" value="Flagellin_C_sub2"/>
</dbReference>
<keyword evidence="7" id="KW-0966">Cell projection</keyword>
<dbReference type="RefSeq" id="WP_113765205.1">
    <property type="nucleotide sequence ID" value="NZ_LVYK01000001.1"/>
</dbReference>
<dbReference type="InterPro" id="IPR001029">
    <property type="entry name" value="Flagellin_N"/>
</dbReference>
<comment type="caution">
    <text evidence="7">The sequence shown here is derived from an EMBL/GenBank/DDBJ whole genome shotgun (WGS) entry which is preliminary data.</text>
</comment>
<keyword evidence="3 4" id="KW-0975">Bacterial flagellum</keyword>